<feature type="compositionally biased region" description="Polar residues" evidence="2">
    <location>
        <begin position="1"/>
        <end position="10"/>
    </location>
</feature>
<dbReference type="EMBL" id="AP028212">
    <property type="protein sequence ID" value="BEI87982.1"/>
    <property type="molecule type" value="Genomic_DNA"/>
</dbReference>
<evidence type="ECO:0000256" key="2">
    <source>
        <dbReference type="SAM" id="MobiDB-lite"/>
    </source>
</evidence>
<reference evidence="3" key="1">
    <citation type="journal article" date="2023" name="BMC Genomics">
        <title>Chromosome-level genome assemblies of Cutaneotrichosporon spp. (Trichosporonales, Basidiomycota) reveal imbalanced evolution between nucleotide sequences and chromosome synteny.</title>
        <authorList>
            <person name="Kobayashi Y."/>
            <person name="Kayamori A."/>
            <person name="Aoki K."/>
            <person name="Shiwa Y."/>
            <person name="Matsutani M."/>
            <person name="Fujita N."/>
            <person name="Sugita T."/>
            <person name="Iwasaki W."/>
            <person name="Tanaka N."/>
            <person name="Takashima M."/>
        </authorList>
    </citation>
    <scope>NUCLEOTIDE SEQUENCE</scope>
    <source>
        <strain evidence="3">HIS019</strain>
    </source>
</reference>
<keyword evidence="1" id="KW-0175">Coiled coil</keyword>
<dbReference type="KEGG" id="ccac:CcaHIS019_0107000"/>
<keyword evidence="4" id="KW-1185">Reference proteome</keyword>
<proteinExistence type="predicted"/>
<dbReference type="RefSeq" id="XP_060453248.1">
    <property type="nucleotide sequence ID" value="XM_060603234.1"/>
</dbReference>
<dbReference type="Proteomes" id="UP001233271">
    <property type="component" value="Chromosome 1"/>
</dbReference>
<feature type="compositionally biased region" description="Basic and acidic residues" evidence="2">
    <location>
        <begin position="37"/>
        <end position="53"/>
    </location>
</feature>
<feature type="region of interest" description="Disordered" evidence="2">
    <location>
        <begin position="1"/>
        <end position="53"/>
    </location>
</feature>
<evidence type="ECO:0000256" key="1">
    <source>
        <dbReference type="SAM" id="Coils"/>
    </source>
</evidence>
<evidence type="ECO:0000313" key="3">
    <source>
        <dbReference type="EMBL" id="BEI87982.1"/>
    </source>
</evidence>
<accession>A0AA48L0U1</accession>
<name>A0AA48L0U1_9TREE</name>
<feature type="coiled-coil region" evidence="1">
    <location>
        <begin position="115"/>
        <end position="142"/>
    </location>
</feature>
<organism evidence="3 4">
    <name type="scientific">Cutaneotrichosporon cavernicola</name>
    <dbReference type="NCBI Taxonomy" id="279322"/>
    <lineage>
        <taxon>Eukaryota</taxon>
        <taxon>Fungi</taxon>
        <taxon>Dikarya</taxon>
        <taxon>Basidiomycota</taxon>
        <taxon>Agaricomycotina</taxon>
        <taxon>Tremellomycetes</taxon>
        <taxon>Trichosporonales</taxon>
        <taxon>Trichosporonaceae</taxon>
        <taxon>Cutaneotrichosporon</taxon>
    </lineage>
</organism>
<evidence type="ECO:0000313" key="4">
    <source>
        <dbReference type="Proteomes" id="UP001233271"/>
    </source>
</evidence>
<feature type="region of interest" description="Disordered" evidence="2">
    <location>
        <begin position="159"/>
        <end position="192"/>
    </location>
</feature>
<sequence>MPLASSYSSRQAKRRSVTLPSPRQPDPWNDYSADEGSAEKHWENTLHSLDESKSNMTIDPAATMQEQETEILRLTREVMDLREDLAARPTEDEVYAMRMEWETSENLFAESQKDNEQKHNTIENLRQYVKALESKLEETLGEDWKEYCVLPDPRGAGNTCGNATPLPKPKLRPSASIKRASRHSHTRSVSVADARSLRELETAVDKTPAGALRALEGIRELDSRPTPAEIVASFEASSPLKEARMERSSSYQSIREPKDKELAALVAAVKALPASLSAQVERSLSRESVAESRREEARQALLEVLDAAESRAEAREIRLQGLLTEAKTCSGHMEW</sequence>
<gene>
    <name evidence="3" type="ORF">CcaverHIS019_0107000</name>
</gene>
<protein>
    <submittedName>
        <fullName evidence="3">Uncharacterized protein</fullName>
    </submittedName>
</protein>
<dbReference type="AlphaFoldDB" id="A0AA48L0U1"/>
<dbReference type="GeneID" id="85491853"/>